<feature type="compositionally biased region" description="Low complexity" evidence="3">
    <location>
        <begin position="68"/>
        <end position="89"/>
    </location>
</feature>
<feature type="domain" description="Neuron navigator 1-like ubiquitin-like" evidence="4">
    <location>
        <begin position="134"/>
        <end position="182"/>
    </location>
</feature>
<evidence type="ECO:0000256" key="3">
    <source>
        <dbReference type="SAM" id="MobiDB-lite"/>
    </source>
</evidence>
<reference evidence="6 7" key="1">
    <citation type="submission" date="2021-06" db="EMBL/GenBank/DDBJ databases">
        <authorList>
            <person name="Palmer J.M."/>
        </authorList>
    </citation>
    <scope>NUCLEOTIDE SEQUENCE [LARGE SCALE GENOMIC DNA]</scope>
    <source>
        <strain evidence="6 7">GA_2019</strain>
        <tissue evidence="6">Muscle</tissue>
    </source>
</reference>
<dbReference type="Pfam" id="PF23092">
    <property type="entry name" value="Ubiquitin_6"/>
    <property type="match status" value="1"/>
</dbReference>
<evidence type="ECO:0000256" key="2">
    <source>
        <dbReference type="ARBA" id="ARBA00023054"/>
    </source>
</evidence>
<evidence type="ECO:0000256" key="1">
    <source>
        <dbReference type="ARBA" id="ARBA00006255"/>
    </source>
</evidence>
<keyword evidence="7" id="KW-1185">Reference proteome</keyword>
<dbReference type="InterPro" id="IPR057568">
    <property type="entry name" value="CortBP2_NAV1-like_AAA_lid"/>
</dbReference>
<evidence type="ECO:0008006" key="8">
    <source>
        <dbReference type="Google" id="ProtNLM"/>
    </source>
</evidence>
<dbReference type="InterPro" id="IPR057126">
    <property type="entry name" value="NAV1-like_ubiquitin-like"/>
</dbReference>
<evidence type="ECO:0000313" key="7">
    <source>
        <dbReference type="Proteomes" id="UP001476798"/>
    </source>
</evidence>
<dbReference type="Pfam" id="PF25408">
    <property type="entry name" value="AAA_lid_NAV1"/>
    <property type="match status" value="1"/>
</dbReference>
<dbReference type="InterPro" id="IPR039041">
    <property type="entry name" value="Nav/unc-53"/>
</dbReference>
<feature type="domain" description="CortBP2/NAV1-like AAA+ ATPase lid" evidence="5">
    <location>
        <begin position="248"/>
        <end position="300"/>
    </location>
</feature>
<dbReference type="PANTHER" id="PTHR12784">
    <property type="entry name" value="STEERIN"/>
    <property type="match status" value="1"/>
</dbReference>
<gene>
    <name evidence="6" type="ORF">GOODEAATRI_002191</name>
</gene>
<comment type="caution">
    <text evidence="6">The sequence shown here is derived from an EMBL/GenBank/DDBJ whole genome shotgun (WGS) entry which is preliminary data.</text>
</comment>
<dbReference type="PANTHER" id="PTHR12784:SF3">
    <property type="entry name" value="NEURON NAVIGATOR 1"/>
    <property type="match status" value="1"/>
</dbReference>
<organism evidence="6 7">
    <name type="scientific">Goodea atripinnis</name>
    <dbReference type="NCBI Taxonomy" id="208336"/>
    <lineage>
        <taxon>Eukaryota</taxon>
        <taxon>Metazoa</taxon>
        <taxon>Chordata</taxon>
        <taxon>Craniata</taxon>
        <taxon>Vertebrata</taxon>
        <taxon>Euteleostomi</taxon>
        <taxon>Actinopterygii</taxon>
        <taxon>Neopterygii</taxon>
        <taxon>Teleostei</taxon>
        <taxon>Neoteleostei</taxon>
        <taxon>Acanthomorphata</taxon>
        <taxon>Ovalentaria</taxon>
        <taxon>Atherinomorphae</taxon>
        <taxon>Cyprinodontiformes</taxon>
        <taxon>Goodeidae</taxon>
        <taxon>Goodea</taxon>
    </lineage>
</organism>
<dbReference type="Proteomes" id="UP001476798">
    <property type="component" value="Unassembled WGS sequence"/>
</dbReference>
<protein>
    <recommendedName>
        <fullName evidence="8">Neuron navigator 1</fullName>
    </recommendedName>
</protein>
<evidence type="ECO:0000259" key="4">
    <source>
        <dbReference type="Pfam" id="PF23092"/>
    </source>
</evidence>
<keyword evidence="2" id="KW-0175">Coiled coil</keyword>
<feature type="region of interest" description="Disordered" evidence="3">
    <location>
        <begin position="67"/>
        <end position="95"/>
    </location>
</feature>
<name>A0ABV0MY05_9TELE</name>
<proteinExistence type="inferred from homology"/>
<comment type="similarity">
    <text evidence="1">Belongs to the Nav/unc-53 family.</text>
</comment>
<evidence type="ECO:0000259" key="5">
    <source>
        <dbReference type="Pfam" id="PF25408"/>
    </source>
</evidence>
<evidence type="ECO:0000313" key="6">
    <source>
        <dbReference type="EMBL" id="MEQ2164018.1"/>
    </source>
</evidence>
<dbReference type="InterPro" id="IPR027417">
    <property type="entry name" value="P-loop_NTPase"/>
</dbReference>
<accession>A0ABV0MY05</accession>
<dbReference type="SUPFAM" id="SSF52540">
    <property type="entry name" value="P-loop containing nucleoside triphosphate hydrolases"/>
    <property type="match status" value="1"/>
</dbReference>
<sequence length="306" mass="33361">METVEEGDNGERAVSELRSELWEKERKLTDIRLEALSSAHQLEQLREAMNNMQSTVDNLKAENDHLKTGSQLPLSGPGPTSSTSQPSGLASLLGPSVNPPISMSLTKSFSLSLNDCKAPDVSSCDLISVSSQYEEVCAKILVRTGDQMEDSKQLQEFYLGSVTISPRTNWTSLDSLIAKTFQLNQGVQRTIGGGKPQVLPHQCLDNGPIQIFVTLKVLSGPSGTGKTYLAQHLAHYLLQCSQIDSLDSDHESCVLGRSPCFFLSCPVSVAEFRQWFIDLWNHSIIPYLQEGAKDGIKHAGVGPSGE</sequence>
<dbReference type="EMBL" id="JAHRIO010020067">
    <property type="protein sequence ID" value="MEQ2164018.1"/>
    <property type="molecule type" value="Genomic_DNA"/>
</dbReference>